<dbReference type="Gene3D" id="3.40.50.300">
    <property type="entry name" value="P-loop containing nucleotide triphosphate hydrolases"/>
    <property type="match status" value="1"/>
</dbReference>
<dbReference type="Pfam" id="PF12796">
    <property type="entry name" value="Ank_2"/>
    <property type="match status" value="3"/>
</dbReference>
<gene>
    <name evidence="6" type="ORF">QBC36DRAFT_356733</name>
</gene>
<dbReference type="SUPFAM" id="SSF52540">
    <property type="entry name" value="P-loop containing nucleoside triphosphate hydrolases"/>
    <property type="match status" value="1"/>
</dbReference>
<dbReference type="InterPro" id="IPR000845">
    <property type="entry name" value="Nucleoside_phosphorylase_d"/>
</dbReference>
<evidence type="ECO:0000259" key="5">
    <source>
        <dbReference type="Pfam" id="PF24883"/>
    </source>
</evidence>
<dbReference type="Gene3D" id="1.25.40.20">
    <property type="entry name" value="Ankyrin repeat-containing domain"/>
    <property type="match status" value="3"/>
</dbReference>
<evidence type="ECO:0000256" key="3">
    <source>
        <dbReference type="SAM" id="MobiDB-lite"/>
    </source>
</evidence>
<dbReference type="EMBL" id="MU866271">
    <property type="protein sequence ID" value="KAK4174654.1"/>
    <property type="molecule type" value="Genomic_DNA"/>
</dbReference>
<evidence type="ECO:0000313" key="7">
    <source>
        <dbReference type="Proteomes" id="UP001302321"/>
    </source>
</evidence>
<evidence type="ECO:0000256" key="2">
    <source>
        <dbReference type="PROSITE-ProRule" id="PRU00023"/>
    </source>
</evidence>
<dbReference type="GO" id="GO:0009116">
    <property type="term" value="P:nucleoside metabolic process"/>
    <property type="evidence" value="ECO:0007669"/>
    <property type="project" value="InterPro"/>
</dbReference>
<dbReference type="InterPro" id="IPR056884">
    <property type="entry name" value="NPHP3-like_N"/>
</dbReference>
<feature type="repeat" description="ANK" evidence="2">
    <location>
        <begin position="1022"/>
        <end position="1054"/>
    </location>
</feature>
<dbReference type="InterPro" id="IPR002110">
    <property type="entry name" value="Ankyrin_rpt"/>
</dbReference>
<feature type="compositionally biased region" description="Polar residues" evidence="3">
    <location>
        <begin position="1299"/>
        <end position="1313"/>
    </location>
</feature>
<dbReference type="SUPFAM" id="SSF48403">
    <property type="entry name" value="Ankyrin repeat"/>
    <property type="match status" value="1"/>
</dbReference>
<reference evidence="6" key="2">
    <citation type="submission" date="2023-05" db="EMBL/GenBank/DDBJ databases">
        <authorList>
            <consortium name="Lawrence Berkeley National Laboratory"/>
            <person name="Steindorff A."/>
            <person name="Hensen N."/>
            <person name="Bonometti L."/>
            <person name="Westerberg I."/>
            <person name="Brannstrom I.O."/>
            <person name="Guillou S."/>
            <person name="Cros-Aarteil S."/>
            <person name="Calhoun S."/>
            <person name="Haridas S."/>
            <person name="Kuo A."/>
            <person name="Mondo S."/>
            <person name="Pangilinan J."/>
            <person name="Riley R."/>
            <person name="Labutti K."/>
            <person name="Andreopoulos B."/>
            <person name="Lipzen A."/>
            <person name="Chen C."/>
            <person name="Yanf M."/>
            <person name="Daum C."/>
            <person name="Ng V."/>
            <person name="Clum A."/>
            <person name="Ohm R."/>
            <person name="Martin F."/>
            <person name="Silar P."/>
            <person name="Natvig D."/>
            <person name="Lalanne C."/>
            <person name="Gautier V."/>
            <person name="Ament-Velasquez S.L."/>
            <person name="Kruys A."/>
            <person name="Hutchinson M.I."/>
            <person name="Powell A.J."/>
            <person name="Barry K."/>
            <person name="Miller A.N."/>
            <person name="Grigoriev I.V."/>
            <person name="Debuchy R."/>
            <person name="Gladieux P."/>
            <person name="Thoren M.H."/>
            <person name="Johannesson H."/>
        </authorList>
    </citation>
    <scope>NUCLEOTIDE SEQUENCE</scope>
    <source>
        <strain evidence="6">CBS 892.96</strain>
    </source>
</reference>
<dbReference type="InterPro" id="IPR035994">
    <property type="entry name" value="Nucleoside_phosphorylase_sf"/>
</dbReference>
<feature type="repeat" description="ANK" evidence="2">
    <location>
        <begin position="1179"/>
        <end position="1211"/>
    </location>
</feature>
<evidence type="ECO:0000259" key="4">
    <source>
        <dbReference type="Pfam" id="PF01048"/>
    </source>
</evidence>
<dbReference type="PROSITE" id="PS50088">
    <property type="entry name" value="ANK_REPEAT"/>
    <property type="match status" value="6"/>
</dbReference>
<name>A0AAN7A626_9PEZI</name>
<organism evidence="6 7">
    <name type="scientific">Triangularia setosa</name>
    <dbReference type="NCBI Taxonomy" id="2587417"/>
    <lineage>
        <taxon>Eukaryota</taxon>
        <taxon>Fungi</taxon>
        <taxon>Dikarya</taxon>
        <taxon>Ascomycota</taxon>
        <taxon>Pezizomycotina</taxon>
        <taxon>Sordariomycetes</taxon>
        <taxon>Sordariomycetidae</taxon>
        <taxon>Sordariales</taxon>
        <taxon>Podosporaceae</taxon>
        <taxon>Triangularia</taxon>
    </lineage>
</organism>
<feature type="repeat" description="ANK" evidence="2">
    <location>
        <begin position="1149"/>
        <end position="1178"/>
    </location>
</feature>
<feature type="region of interest" description="Disordered" evidence="3">
    <location>
        <begin position="1264"/>
        <end position="1313"/>
    </location>
</feature>
<feature type="repeat" description="ANK" evidence="2">
    <location>
        <begin position="958"/>
        <end position="990"/>
    </location>
</feature>
<keyword evidence="1" id="KW-0677">Repeat</keyword>
<feature type="domain" description="Nephrocystin 3-like N-terminal" evidence="5">
    <location>
        <begin position="352"/>
        <end position="539"/>
    </location>
</feature>
<dbReference type="InterPro" id="IPR036770">
    <property type="entry name" value="Ankyrin_rpt-contain_sf"/>
</dbReference>
<comment type="caution">
    <text evidence="6">The sequence shown here is derived from an EMBL/GenBank/DDBJ whole genome shotgun (WGS) entry which is preliminary data.</text>
</comment>
<dbReference type="SMART" id="SM00248">
    <property type="entry name" value="ANK"/>
    <property type="match status" value="9"/>
</dbReference>
<dbReference type="Pfam" id="PF01048">
    <property type="entry name" value="PNP_UDP_1"/>
    <property type="match status" value="1"/>
</dbReference>
<dbReference type="Gene3D" id="3.40.50.1580">
    <property type="entry name" value="Nucleoside phosphorylase domain"/>
    <property type="match status" value="1"/>
</dbReference>
<protein>
    <submittedName>
        <fullName evidence="6">Ankyrin repeat protein</fullName>
    </submittedName>
</protein>
<evidence type="ECO:0000313" key="6">
    <source>
        <dbReference type="EMBL" id="KAK4174654.1"/>
    </source>
</evidence>
<dbReference type="Proteomes" id="UP001302321">
    <property type="component" value="Unassembled WGS sequence"/>
</dbReference>
<dbReference type="InterPro" id="IPR027417">
    <property type="entry name" value="P-loop_NTPase"/>
</dbReference>
<feature type="repeat" description="ANK" evidence="2">
    <location>
        <begin position="1055"/>
        <end position="1079"/>
    </location>
</feature>
<feature type="repeat" description="ANK" evidence="2">
    <location>
        <begin position="1212"/>
        <end position="1246"/>
    </location>
</feature>
<evidence type="ECO:0000256" key="1">
    <source>
        <dbReference type="ARBA" id="ARBA00022737"/>
    </source>
</evidence>
<feature type="domain" description="Nucleoside phosphorylase" evidence="4">
    <location>
        <begin position="12"/>
        <end position="286"/>
    </location>
</feature>
<keyword evidence="7" id="KW-1185">Reference proteome</keyword>
<dbReference type="PANTHER" id="PTHR46082">
    <property type="entry name" value="ATP/GTP-BINDING PROTEIN-RELATED"/>
    <property type="match status" value="1"/>
</dbReference>
<proteinExistence type="predicted"/>
<dbReference type="Pfam" id="PF24883">
    <property type="entry name" value="NPHP3_N"/>
    <property type="match status" value="1"/>
</dbReference>
<dbReference type="PRINTS" id="PR01415">
    <property type="entry name" value="ANKYRIN"/>
</dbReference>
<keyword evidence="2" id="KW-0040">ANK repeat</keyword>
<dbReference type="SUPFAM" id="SSF53167">
    <property type="entry name" value="Purine and uridine phosphorylases"/>
    <property type="match status" value="1"/>
</dbReference>
<dbReference type="PANTHER" id="PTHR46082:SF11">
    <property type="entry name" value="AAA+ ATPASE DOMAIN-CONTAINING PROTEIN-RELATED"/>
    <property type="match status" value="1"/>
</dbReference>
<sequence>MPSVNEYAVGWICALPIERAAATAMLDAVDDAPSDLNDTLDTNSYTFGGIGPHNIVIAGLPSGHYGTNNAASVANNMARSFPALQIRLMVGVGGGVPGTRHDIRLGDVVVSQQVIQYDFGKTVERGIFRLKSHPIRPPQILLNAIGTLQAKHELSPSQIPLFLSQMLERHPDMRSKGYGHSEELRDLLFDATYEHIQSLDDDCRGCNVSHIVTRKPRADLHPRIHYGTVASGNQVMKHGQTRDRLAKEHDIMCFEMEAAGLMDSFPCLVVRGICDYSDSHKSKEWQRYGAATAAAFAKELLLFIPHVNKSTEKDRKKEQKSIEDRRRKLLKSLRFNELDSRLLAIKENHTKTCGWLLSHPDYQAWLNPSLKHKHHGFLWIKGNPGAGKSTIMKFAYGEQEKNKYHTIAIPFFFNARGDTLAHSGEGMYRSILHHLFHSSGELLSVLDEPTPHVRAYLDWIYDDIMATDARDIQWDVTILQQLLRAAIAKLSGRYRLMMFVDALDECKADEVRDMVDFFEDLGKYATANNKDLLICFSSRHYPHIDIKDRIELRLEDQQGHDKDISAYITSKLRIGESTEAQYIRNRVNDKARGIFMWVVLVVKILDDTFADGDMWKLRAQLDALPSKLSELFREIVHQDQKGTRKLQLCVQWTLFARRSLTLPEYYFAAISELSPESIEPWHRTALELADMSRFLLSSSRGLVEGVKSPEHPDRPSVQFIHESVREYFLKDGLTVLWPDSELTDAALRIQSHHRLHICCHRYLKQVVKHFDSGHFSTTKWPFARYTVSGGLRHAEDAATSGLLAANPLIEFCKDLLALYRTRKGREFIMTSNTTYPGEGGLLSLLAKKNCPSVITSLLGIDNSLTVDDDDAVRESRQPAHALFIALTNGRQEVFKALLYMGSLEKSDQEEIMSAIPFRENIKHQLPFREETPLAWAVRHRHAALARRILHTAEGIDVNRGDPLHLAVTSGQHDVVRLLLDKGAGFSQDSWRVAAELGHAKVVRVLLVKRSFTSFTVESKDPEGRTALHLAARHGRESTVRVLLHHGADVESLDSSRQIPLHYAILRGHEVVARVLLDRGWYWKRPNYDFLSLATREGQRVIVEMLIDRGMVPADEQPFLSTCRSGDEGIMRLLLDNGANANAKATWEGSPLHVAALHGREAAIRVLLEKGAVINSQNDNGQTPLSIACRAGYASIARLLVGSGADVNHRDRGGVTPLAYTARRPGDNHELVEFLLKNGADPNITDKRDLRPSVLTGSVAVRRLLREHERQGSQSGKRNTAGTKEEDEEERRKRARAESPPSSIWNLSQRPSSS</sequence>
<accession>A0AAN7A626</accession>
<dbReference type="GO" id="GO:0003824">
    <property type="term" value="F:catalytic activity"/>
    <property type="evidence" value="ECO:0007669"/>
    <property type="project" value="InterPro"/>
</dbReference>
<dbReference type="InterPro" id="IPR053137">
    <property type="entry name" value="NLR-like"/>
</dbReference>
<reference evidence="6" key="1">
    <citation type="journal article" date="2023" name="Mol. Phylogenet. Evol.">
        <title>Genome-scale phylogeny and comparative genomics of the fungal order Sordariales.</title>
        <authorList>
            <person name="Hensen N."/>
            <person name="Bonometti L."/>
            <person name="Westerberg I."/>
            <person name="Brannstrom I.O."/>
            <person name="Guillou S."/>
            <person name="Cros-Aarteil S."/>
            <person name="Calhoun S."/>
            <person name="Haridas S."/>
            <person name="Kuo A."/>
            <person name="Mondo S."/>
            <person name="Pangilinan J."/>
            <person name="Riley R."/>
            <person name="LaButti K."/>
            <person name="Andreopoulos B."/>
            <person name="Lipzen A."/>
            <person name="Chen C."/>
            <person name="Yan M."/>
            <person name="Daum C."/>
            <person name="Ng V."/>
            <person name="Clum A."/>
            <person name="Steindorff A."/>
            <person name="Ohm R.A."/>
            <person name="Martin F."/>
            <person name="Silar P."/>
            <person name="Natvig D.O."/>
            <person name="Lalanne C."/>
            <person name="Gautier V."/>
            <person name="Ament-Velasquez S.L."/>
            <person name="Kruys A."/>
            <person name="Hutchinson M.I."/>
            <person name="Powell A.J."/>
            <person name="Barry K."/>
            <person name="Miller A.N."/>
            <person name="Grigoriev I.V."/>
            <person name="Debuchy R."/>
            <person name="Gladieux P."/>
            <person name="Hiltunen Thoren M."/>
            <person name="Johannesson H."/>
        </authorList>
    </citation>
    <scope>NUCLEOTIDE SEQUENCE</scope>
    <source>
        <strain evidence="6">CBS 892.96</strain>
    </source>
</reference>
<feature type="compositionally biased region" description="Polar residues" evidence="3">
    <location>
        <begin position="1271"/>
        <end position="1281"/>
    </location>
</feature>
<dbReference type="PROSITE" id="PS50297">
    <property type="entry name" value="ANK_REP_REGION"/>
    <property type="match status" value="6"/>
</dbReference>